<sequence length="55" mass="6356">MSTITRTLRNLRRVGVKDAWHQMQYIGDTKAGALIGTDKYGNKYFENLAEELPRQ</sequence>
<gene>
    <name evidence="1" type="ORF">SLS58_009605</name>
</gene>
<evidence type="ECO:0000313" key="2">
    <source>
        <dbReference type="Proteomes" id="UP001521184"/>
    </source>
</evidence>
<evidence type="ECO:0008006" key="3">
    <source>
        <dbReference type="Google" id="ProtNLM"/>
    </source>
</evidence>
<proteinExistence type="predicted"/>
<keyword evidence="2" id="KW-1185">Reference proteome</keyword>
<name>A0ABR3TBS4_9PEZI</name>
<evidence type="ECO:0000313" key="1">
    <source>
        <dbReference type="EMBL" id="KAL1636766.1"/>
    </source>
</evidence>
<protein>
    <recommendedName>
        <fullName evidence="3">NADH dehydrogenase [ubiquinone] 1 alpha subcomplex subunit 12</fullName>
    </recommendedName>
</protein>
<comment type="caution">
    <text evidence="1">The sequence shown here is derived from an EMBL/GenBank/DDBJ whole genome shotgun (WGS) entry which is preliminary data.</text>
</comment>
<dbReference type="EMBL" id="JAKEKT020000096">
    <property type="protein sequence ID" value="KAL1636766.1"/>
    <property type="molecule type" value="Genomic_DNA"/>
</dbReference>
<reference evidence="1 2" key="1">
    <citation type="journal article" date="2023" name="Plant Dis.">
        <title>First Report of Diplodia intermedia Causing Canker and Dieback Diseases on Apple Trees in Canada.</title>
        <authorList>
            <person name="Ellouze W."/>
            <person name="Ilyukhin E."/>
            <person name="Sulman M."/>
            <person name="Ali S."/>
        </authorList>
    </citation>
    <scope>NUCLEOTIDE SEQUENCE [LARGE SCALE GENOMIC DNA]</scope>
    <source>
        <strain evidence="1 2">M45-28</strain>
    </source>
</reference>
<accession>A0ABR3TBS4</accession>
<dbReference type="Proteomes" id="UP001521184">
    <property type="component" value="Unassembled WGS sequence"/>
</dbReference>
<organism evidence="1 2">
    <name type="scientific">Diplodia intermedia</name>
    <dbReference type="NCBI Taxonomy" id="856260"/>
    <lineage>
        <taxon>Eukaryota</taxon>
        <taxon>Fungi</taxon>
        <taxon>Dikarya</taxon>
        <taxon>Ascomycota</taxon>
        <taxon>Pezizomycotina</taxon>
        <taxon>Dothideomycetes</taxon>
        <taxon>Dothideomycetes incertae sedis</taxon>
        <taxon>Botryosphaeriales</taxon>
        <taxon>Botryosphaeriaceae</taxon>
        <taxon>Diplodia</taxon>
    </lineage>
</organism>